<dbReference type="GO" id="GO:0005524">
    <property type="term" value="F:ATP binding"/>
    <property type="evidence" value="ECO:0007669"/>
    <property type="project" value="UniProtKB-UniRule"/>
</dbReference>
<name>A0A833GZ15_9LEPT</name>
<evidence type="ECO:0000256" key="4">
    <source>
        <dbReference type="ARBA" id="ARBA00022840"/>
    </source>
</evidence>
<dbReference type="InterPro" id="IPR000212">
    <property type="entry name" value="DNA_helicase_UvrD/REP"/>
</dbReference>
<dbReference type="GO" id="GO:0043138">
    <property type="term" value="F:3'-5' DNA helicase activity"/>
    <property type="evidence" value="ECO:0007669"/>
    <property type="project" value="TreeGrafter"/>
</dbReference>
<sequence>MLTFHSMPPLSAKHRNTLEGFSSAQSAIITEEKACKQVVAAAGSGKTRTVIGLTRFRFETGLERAGRFLILSFSRKACGEIRSRLPAQLHDAVEIRTFHSFCYRRLLELHPTLSRSSFRILEEEERNRFLFKILREHPDVIGGIPFSLILKSRETFYEYFPELAMKTYRALHSYKRENDLLEYDDLIQILLWGLRRQESWALHMKSLYDMILVDEFQDTDPQQLEFLLRMNSPRLMVVGDDWQAIYSFRGATVQPFLDFKKLFPGTVVFPLTENYRSLQPIVHGGSGIIKHSSRQIRKKVKAVRGRGPGFPVLSFALRPGEEPDFVRLIEQHDVVILTRSNFRRDLWIAAGFPESRILTIHRSKGLEFPVVLLDVIGGWSGETFLSDEEIRIAYVGMTRAENLFCCLHRPVYPEQAMERTVFEVLFRPICRPEGRDGLSGLLEQEAQYRERNHDA</sequence>
<evidence type="ECO:0000256" key="1">
    <source>
        <dbReference type="ARBA" id="ARBA00022741"/>
    </source>
</evidence>
<keyword evidence="1 7" id="KW-0547">Nucleotide-binding</keyword>
<dbReference type="InterPro" id="IPR027785">
    <property type="entry name" value="UvrD-like_helicase_C"/>
</dbReference>
<keyword evidence="2 7" id="KW-0378">Hydrolase</keyword>
<comment type="caution">
    <text evidence="9">The sequence shown here is derived from an EMBL/GenBank/DDBJ whole genome shotgun (WGS) entry which is preliminary data.</text>
</comment>
<feature type="binding site" evidence="7">
    <location>
        <begin position="40"/>
        <end position="47"/>
    </location>
    <ligand>
        <name>ATP</name>
        <dbReference type="ChEBI" id="CHEBI:30616"/>
    </ligand>
</feature>
<accession>A0A833GZ15</accession>
<dbReference type="PROSITE" id="PS51198">
    <property type="entry name" value="UVRD_HELICASE_ATP_BIND"/>
    <property type="match status" value="1"/>
</dbReference>
<dbReference type="Gene3D" id="3.40.50.300">
    <property type="entry name" value="P-loop containing nucleotide triphosphate hydrolases"/>
    <property type="match status" value="2"/>
</dbReference>
<dbReference type="EMBL" id="WBUI01000018">
    <property type="protein sequence ID" value="KAB2930700.1"/>
    <property type="molecule type" value="Genomic_DNA"/>
</dbReference>
<dbReference type="PANTHER" id="PTHR11070">
    <property type="entry name" value="UVRD / RECB / PCRA DNA HELICASE FAMILY MEMBER"/>
    <property type="match status" value="1"/>
</dbReference>
<dbReference type="PANTHER" id="PTHR11070:SF2">
    <property type="entry name" value="ATP-DEPENDENT DNA HELICASE SRS2"/>
    <property type="match status" value="1"/>
</dbReference>
<dbReference type="InterPro" id="IPR013986">
    <property type="entry name" value="DExx_box_DNA_helicase_dom_sf"/>
</dbReference>
<dbReference type="Gene3D" id="1.10.10.160">
    <property type="match status" value="1"/>
</dbReference>
<dbReference type="SUPFAM" id="SSF52540">
    <property type="entry name" value="P-loop containing nucleoside triphosphate hydrolases"/>
    <property type="match status" value="1"/>
</dbReference>
<keyword evidence="3 7" id="KW-0347">Helicase</keyword>
<evidence type="ECO:0000313" key="9">
    <source>
        <dbReference type="EMBL" id="KAB2930700.1"/>
    </source>
</evidence>
<reference evidence="9 10" key="1">
    <citation type="submission" date="2019-10" db="EMBL/GenBank/DDBJ databases">
        <title>Extracellular Electron Transfer in a Candidatus Methanoperedens spp. Enrichment Culture.</title>
        <authorList>
            <person name="Berger S."/>
            <person name="Rangel Shaw D."/>
            <person name="Berben T."/>
            <person name="In 'T Zandt M."/>
            <person name="Frank J."/>
            <person name="Reimann J."/>
            <person name="Jetten M.S.M."/>
            <person name="Welte C.U."/>
        </authorList>
    </citation>
    <scope>NUCLEOTIDE SEQUENCE [LARGE SCALE GENOMIC DNA]</scope>
    <source>
        <strain evidence="9">SB12</strain>
    </source>
</reference>
<evidence type="ECO:0000313" key="10">
    <source>
        <dbReference type="Proteomes" id="UP000460298"/>
    </source>
</evidence>
<protein>
    <recommendedName>
        <fullName evidence="6">DNA 3'-5' helicase II</fullName>
    </recommendedName>
</protein>
<evidence type="ECO:0000256" key="3">
    <source>
        <dbReference type="ARBA" id="ARBA00022806"/>
    </source>
</evidence>
<dbReference type="Pfam" id="PF00580">
    <property type="entry name" value="UvrD-helicase"/>
    <property type="match status" value="2"/>
</dbReference>
<dbReference type="GO" id="GO:0003677">
    <property type="term" value="F:DNA binding"/>
    <property type="evidence" value="ECO:0007669"/>
    <property type="project" value="UniProtKB-KW"/>
</dbReference>
<keyword evidence="5" id="KW-0238">DNA-binding</keyword>
<evidence type="ECO:0000259" key="8">
    <source>
        <dbReference type="PROSITE" id="PS51198"/>
    </source>
</evidence>
<dbReference type="Proteomes" id="UP000460298">
    <property type="component" value="Unassembled WGS sequence"/>
</dbReference>
<evidence type="ECO:0000256" key="5">
    <source>
        <dbReference type="ARBA" id="ARBA00023125"/>
    </source>
</evidence>
<dbReference type="GO" id="GO:0005829">
    <property type="term" value="C:cytosol"/>
    <property type="evidence" value="ECO:0007669"/>
    <property type="project" value="TreeGrafter"/>
</dbReference>
<organism evidence="9 10">
    <name type="scientific">Leptonema illini</name>
    <dbReference type="NCBI Taxonomy" id="183"/>
    <lineage>
        <taxon>Bacteria</taxon>
        <taxon>Pseudomonadati</taxon>
        <taxon>Spirochaetota</taxon>
        <taxon>Spirochaetia</taxon>
        <taxon>Leptospirales</taxon>
        <taxon>Leptospiraceae</taxon>
        <taxon>Leptonema</taxon>
    </lineage>
</organism>
<dbReference type="CDD" id="cd17932">
    <property type="entry name" value="DEXQc_UvrD"/>
    <property type="match status" value="1"/>
</dbReference>
<dbReference type="InterPro" id="IPR027417">
    <property type="entry name" value="P-loop_NTPase"/>
</dbReference>
<dbReference type="GO" id="GO:0000725">
    <property type="term" value="P:recombinational repair"/>
    <property type="evidence" value="ECO:0007669"/>
    <property type="project" value="TreeGrafter"/>
</dbReference>
<evidence type="ECO:0000256" key="7">
    <source>
        <dbReference type="PROSITE-ProRule" id="PRU00560"/>
    </source>
</evidence>
<dbReference type="AlphaFoldDB" id="A0A833GZ15"/>
<dbReference type="Pfam" id="PF13538">
    <property type="entry name" value="UvrD_C_2"/>
    <property type="match status" value="1"/>
</dbReference>
<gene>
    <name evidence="9" type="ORF">F9K24_15810</name>
</gene>
<dbReference type="InterPro" id="IPR014016">
    <property type="entry name" value="UvrD-like_ATP-bd"/>
</dbReference>
<evidence type="ECO:0000256" key="6">
    <source>
        <dbReference type="ARBA" id="ARBA00034923"/>
    </source>
</evidence>
<feature type="domain" description="UvrD-like helicase ATP-binding" evidence="8">
    <location>
        <begin position="19"/>
        <end position="278"/>
    </location>
</feature>
<keyword evidence="4 7" id="KW-0067">ATP-binding</keyword>
<proteinExistence type="predicted"/>
<evidence type="ECO:0000256" key="2">
    <source>
        <dbReference type="ARBA" id="ARBA00022801"/>
    </source>
</evidence>
<dbReference type="GO" id="GO:0016787">
    <property type="term" value="F:hydrolase activity"/>
    <property type="evidence" value="ECO:0007669"/>
    <property type="project" value="UniProtKB-UniRule"/>
</dbReference>